<keyword evidence="3" id="KW-1185">Reference proteome</keyword>
<feature type="domain" description="HDOD" evidence="1">
    <location>
        <begin position="19"/>
        <end position="212"/>
    </location>
</feature>
<evidence type="ECO:0000313" key="2">
    <source>
        <dbReference type="EMBL" id="SIS49906.1"/>
    </source>
</evidence>
<dbReference type="Gene3D" id="1.10.3210.10">
    <property type="entry name" value="Hypothetical protein af1432"/>
    <property type="match status" value="1"/>
</dbReference>
<dbReference type="AlphaFoldDB" id="A0A1N7JKY2"/>
<dbReference type="STRING" id="484498.SAMN05421686_10282"/>
<accession>A0A1N7JKY2</accession>
<evidence type="ECO:0000313" key="3">
    <source>
        <dbReference type="Proteomes" id="UP000185639"/>
    </source>
</evidence>
<organism evidence="2 3">
    <name type="scientific">Thalassolituus maritimus</name>
    <dbReference type="NCBI Taxonomy" id="484498"/>
    <lineage>
        <taxon>Bacteria</taxon>
        <taxon>Pseudomonadati</taxon>
        <taxon>Pseudomonadota</taxon>
        <taxon>Gammaproteobacteria</taxon>
        <taxon>Oceanospirillales</taxon>
        <taxon>Oceanospirillaceae</taxon>
        <taxon>Thalassolituus</taxon>
    </lineage>
</organism>
<dbReference type="RefSeq" id="WP_076514255.1">
    <property type="nucleotide sequence ID" value="NZ_FTOH01000002.1"/>
</dbReference>
<dbReference type="EMBL" id="FTOH01000002">
    <property type="protein sequence ID" value="SIS49906.1"/>
    <property type="molecule type" value="Genomic_DNA"/>
</dbReference>
<dbReference type="Pfam" id="PF08668">
    <property type="entry name" value="HDOD"/>
    <property type="match status" value="1"/>
</dbReference>
<reference evidence="3" key="1">
    <citation type="submission" date="2017-01" db="EMBL/GenBank/DDBJ databases">
        <authorList>
            <person name="Varghese N."/>
            <person name="Submissions S."/>
        </authorList>
    </citation>
    <scope>NUCLEOTIDE SEQUENCE [LARGE SCALE GENOMIC DNA]</scope>
    <source>
        <strain evidence="3">DSM 24913</strain>
    </source>
</reference>
<dbReference type="PANTHER" id="PTHR33525">
    <property type="match status" value="1"/>
</dbReference>
<protein>
    <submittedName>
        <fullName evidence="2">HD-like signal output (HDOD) domain, no enzymatic activity</fullName>
    </submittedName>
</protein>
<dbReference type="PANTHER" id="PTHR33525:SF6">
    <property type="entry name" value="HDOD DOMAIN-CONTAINING PROTEIN"/>
    <property type="match status" value="1"/>
</dbReference>
<proteinExistence type="predicted"/>
<gene>
    <name evidence="2" type="ORF">SAMN05421686_10282</name>
</gene>
<dbReference type="SUPFAM" id="SSF109604">
    <property type="entry name" value="HD-domain/PDEase-like"/>
    <property type="match status" value="1"/>
</dbReference>
<dbReference type="InterPro" id="IPR052340">
    <property type="entry name" value="RNase_Y/CdgJ"/>
</dbReference>
<dbReference type="InterPro" id="IPR013976">
    <property type="entry name" value="HDOD"/>
</dbReference>
<name>A0A1N7JKY2_9GAMM</name>
<evidence type="ECO:0000259" key="1">
    <source>
        <dbReference type="PROSITE" id="PS51833"/>
    </source>
</evidence>
<sequence>MAQPLTDQQISDIMQGIRVPPQPQVLVDLQMEQMCPDPDPRSIAKLISQDVGLTGAILKVVNSAAYNLSSPSTSVEHAVNLIGIDSVINVINGLAIRSELSDANIVQLNRFWDTATDIANISVDIARTINFEPTDWAYMLGLFHNCGIPLMMMRFDNYFEVMEESYAHPDKRVVDTENAILNTNHAVIGYYTAKSWRVPKPICDVIAEHHNATHYFRPENTSDDERKTLLGILKLAEHICGNYRILGQQDEDLEWQASGSEILAHLGLGEYDVEQLTLSYDESGVGAQNY</sequence>
<dbReference type="OrthoDB" id="9784953at2"/>
<dbReference type="Proteomes" id="UP000185639">
    <property type="component" value="Unassembled WGS sequence"/>
</dbReference>
<dbReference type="PROSITE" id="PS51833">
    <property type="entry name" value="HDOD"/>
    <property type="match status" value="1"/>
</dbReference>